<proteinExistence type="predicted"/>
<dbReference type="EMBL" id="JARJCN010000005">
    <property type="protein sequence ID" value="KAJ7100592.1"/>
    <property type="molecule type" value="Genomic_DNA"/>
</dbReference>
<dbReference type="PANTHER" id="PTHR33129:SF1">
    <property type="entry name" value="ATP-BINDING PROTEIN"/>
    <property type="match status" value="1"/>
</dbReference>
<dbReference type="AlphaFoldDB" id="A0AAD6XW87"/>
<evidence type="ECO:0000313" key="2">
    <source>
        <dbReference type="Proteomes" id="UP001222325"/>
    </source>
</evidence>
<accession>A0AAD6XW87</accession>
<dbReference type="Proteomes" id="UP001222325">
    <property type="component" value="Unassembled WGS sequence"/>
</dbReference>
<sequence length="380" mass="43283">MVVREEYVEFMTHILQQHDSRKRRFYLTGQPGIGKSVGTCFFLFWLLASGQSVFLMPETDAVYYFSETGVQRVSGHGTHTDNLDVKAAVKSSWVLIDVDPGKSPGATDWYPRPWLKSCAAVVWTSPPRHERFRRFRKHWYASVWYMKPWMREEIMLAINVGKLDSAEVWARYRLSGPVARSLFSDLERSFYTELDNIIRLSFARGLFDFATSQQHFDEEYSPSMYLVRPQESWDENEVFCVRRTPAYDFASTHIAARVVELIALYSLNFQEWLAIAIDRPATRGAAGKLVERILYRVLVSGSDNPLGLGGRLSDLALIGEAPNFILGAGTTLPPTPLYLLPESYSAALDAIIVTDTVLWLVQSAASDQHSFQRQNHPRDP</sequence>
<evidence type="ECO:0000313" key="1">
    <source>
        <dbReference type="EMBL" id="KAJ7100592.1"/>
    </source>
</evidence>
<keyword evidence="2" id="KW-1185">Reference proteome</keyword>
<organism evidence="1 2">
    <name type="scientific">Mycena belliarum</name>
    <dbReference type="NCBI Taxonomy" id="1033014"/>
    <lineage>
        <taxon>Eukaryota</taxon>
        <taxon>Fungi</taxon>
        <taxon>Dikarya</taxon>
        <taxon>Basidiomycota</taxon>
        <taxon>Agaricomycotina</taxon>
        <taxon>Agaricomycetes</taxon>
        <taxon>Agaricomycetidae</taxon>
        <taxon>Agaricales</taxon>
        <taxon>Marasmiineae</taxon>
        <taxon>Mycenaceae</taxon>
        <taxon>Mycena</taxon>
    </lineage>
</organism>
<reference evidence="1" key="1">
    <citation type="submission" date="2023-03" db="EMBL/GenBank/DDBJ databases">
        <title>Massive genome expansion in bonnet fungi (Mycena s.s.) driven by repeated elements and novel gene families across ecological guilds.</title>
        <authorList>
            <consortium name="Lawrence Berkeley National Laboratory"/>
            <person name="Harder C.B."/>
            <person name="Miyauchi S."/>
            <person name="Viragh M."/>
            <person name="Kuo A."/>
            <person name="Thoen E."/>
            <person name="Andreopoulos B."/>
            <person name="Lu D."/>
            <person name="Skrede I."/>
            <person name="Drula E."/>
            <person name="Henrissat B."/>
            <person name="Morin E."/>
            <person name="Kohler A."/>
            <person name="Barry K."/>
            <person name="LaButti K."/>
            <person name="Morin E."/>
            <person name="Salamov A."/>
            <person name="Lipzen A."/>
            <person name="Mereny Z."/>
            <person name="Hegedus B."/>
            <person name="Baldrian P."/>
            <person name="Stursova M."/>
            <person name="Weitz H."/>
            <person name="Taylor A."/>
            <person name="Grigoriev I.V."/>
            <person name="Nagy L.G."/>
            <person name="Martin F."/>
            <person name="Kauserud H."/>
        </authorList>
    </citation>
    <scope>NUCLEOTIDE SEQUENCE</scope>
    <source>
        <strain evidence="1">CBHHK173m</strain>
    </source>
</reference>
<comment type="caution">
    <text evidence="1">The sequence shown here is derived from an EMBL/GenBank/DDBJ whole genome shotgun (WGS) entry which is preliminary data.</text>
</comment>
<gene>
    <name evidence="1" type="ORF">B0H15DRAFT_454455</name>
</gene>
<name>A0AAD6XW87_9AGAR</name>
<dbReference type="InterPro" id="IPR052980">
    <property type="entry name" value="Crinkler_effector"/>
</dbReference>
<protein>
    <submittedName>
        <fullName evidence="1">Uncharacterized protein</fullName>
    </submittedName>
</protein>
<dbReference type="PANTHER" id="PTHR33129">
    <property type="entry name" value="PROTEIN KINASE DOMAIN-CONTAINING PROTEIN-RELATED"/>
    <property type="match status" value="1"/>
</dbReference>